<dbReference type="KEGG" id="oca:OCAR_5436"/>
<dbReference type="Gene3D" id="3.40.50.12370">
    <property type="match status" value="1"/>
</dbReference>
<dbReference type="eggNOG" id="COG0589">
    <property type="taxonomic scope" value="Bacteria"/>
</dbReference>
<dbReference type="EMBL" id="CP002826">
    <property type="protein sequence ID" value="AEI07242.1"/>
    <property type="molecule type" value="Genomic_DNA"/>
</dbReference>
<dbReference type="PANTHER" id="PTHR46268:SF15">
    <property type="entry name" value="UNIVERSAL STRESS PROTEIN HP_0031"/>
    <property type="match status" value="1"/>
</dbReference>
<accession>B6JBM7</accession>
<dbReference type="InterPro" id="IPR006016">
    <property type="entry name" value="UspA"/>
</dbReference>
<evidence type="ECO:0000313" key="4">
    <source>
        <dbReference type="Proteomes" id="UP000007730"/>
    </source>
</evidence>
<proteinExistence type="inferred from homology"/>
<dbReference type="PRINTS" id="PR01438">
    <property type="entry name" value="UNVRSLSTRESS"/>
</dbReference>
<dbReference type="PANTHER" id="PTHR46268">
    <property type="entry name" value="STRESS RESPONSE PROTEIN NHAX"/>
    <property type="match status" value="1"/>
</dbReference>
<dbReference type="KEGG" id="ocg:OCA5_c25470"/>
<name>B6JBM7_AFIC5</name>
<evidence type="ECO:0000256" key="1">
    <source>
        <dbReference type="ARBA" id="ARBA00008791"/>
    </source>
</evidence>
<dbReference type="HOGENOM" id="CLU_049301_5_2_5"/>
<dbReference type="AlphaFoldDB" id="B6JBM7"/>
<organism evidence="3 4">
    <name type="scientific">Afipia carboxidovorans (strain ATCC 49405 / DSM 1227 / KCTC 32145 / OM5)</name>
    <name type="common">Oligotropha carboxidovorans</name>
    <dbReference type="NCBI Taxonomy" id="504832"/>
    <lineage>
        <taxon>Bacteria</taxon>
        <taxon>Pseudomonadati</taxon>
        <taxon>Pseudomonadota</taxon>
        <taxon>Alphaproteobacteria</taxon>
        <taxon>Hyphomicrobiales</taxon>
        <taxon>Nitrobacteraceae</taxon>
        <taxon>Afipia</taxon>
    </lineage>
</organism>
<feature type="domain" description="UspA" evidence="2">
    <location>
        <begin position="153"/>
        <end position="275"/>
    </location>
</feature>
<dbReference type="SUPFAM" id="SSF52402">
    <property type="entry name" value="Adenine nucleotide alpha hydrolases-like"/>
    <property type="match status" value="2"/>
</dbReference>
<evidence type="ECO:0000259" key="2">
    <source>
        <dbReference type="Pfam" id="PF00582"/>
    </source>
</evidence>
<comment type="similarity">
    <text evidence="1">Belongs to the universal stress protein A family.</text>
</comment>
<dbReference type="CDD" id="cd00293">
    <property type="entry name" value="USP-like"/>
    <property type="match status" value="1"/>
</dbReference>
<dbReference type="Proteomes" id="UP000007730">
    <property type="component" value="Chromosome"/>
</dbReference>
<protein>
    <recommendedName>
        <fullName evidence="2">UspA domain-containing protein</fullName>
    </recommendedName>
</protein>
<reference evidence="3 4" key="1">
    <citation type="journal article" date="2011" name="J. Bacteriol.">
        <title>Complete genome sequences of the chemolithoautotrophic Oligotropha carboxidovorans strains OM4 and OM5.</title>
        <authorList>
            <person name="Volland S."/>
            <person name="Rachinger M."/>
            <person name="Strittmatter A."/>
            <person name="Daniel R."/>
            <person name="Gottschalk G."/>
            <person name="Meyer O."/>
        </authorList>
    </citation>
    <scope>NUCLEOTIDE SEQUENCE [LARGE SCALE GENOMIC DNA]</scope>
    <source>
        <strain evidence="4">ATCC 49405 / DSM 1227 / KCTC 32145 / OM5</strain>
    </source>
</reference>
<dbReference type="Pfam" id="PF00582">
    <property type="entry name" value="Usp"/>
    <property type="match status" value="1"/>
</dbReference>
<dbReference type="RefSeq" id="WP_012562597.1">
    <property type="nucleotide sequence ID" value="NC_011386.1"/>
</dbReference>
<dbReference type="InterPro" id="IPR006015">
    <property type="entry name" value="Universal_stress_UspA"/>
</dbReference>
<gene>
    <name evidence="3" type="ordered locus">OCA5_c25470</name>
</gene>
<dbReference type="OrthoDB" id="9804721at2"/>
<dbReference type="PATRIC" id="fig|504832.7.peg.2691"/>
<dbReference type="STRING" id="504832.OCA5_c25470"/>
<evidence type="ECO:0000313" key="3">
    <source>
        <dbReference type="EMBL" id="AEI07242.1"/>
    </source>
</evidence>
<sequence>MIKDLTLKLETDAARDRSLNYAISVAEVFGAHVTAMASSDPITFAQYPIPAMPETVIANIRAEKEREARAAIARFEEAAKGRGISYEHEIVTHRLPQSAEAFAVKARRADLSIVQQMENTDEDNEIVIETVLFDSGRPVLIVPYIQKEGLKLDHVVCCWDGSATAARAVNDALPFLTRAKNVDILIISNEKTEDPRHQASGEGIVKHLARHGIATQLKVQQAPDSSVASAILSYAADQGSDLIVMGGYGHSRLREFILGGATRSILASMTVPVLMSH</sequence>
<keyword evidence="4" id="KW-1185">Reference proteome</keyword>